<name>A0A9J7BW89_9BACT</name>
<dbReference type="Gene3D" id="3.40.50.2000">
    <property type="entry name" value="Glycogen Phosphorylase B"/>
    <property type="match status" value="2"/>
</dbReference>
<keyword evidence="3" id="KW-1185">Reference proteome</keyword>
<evidence type="ECO:0000259" key="1">
    <source>
        <dbReference type="Pfam" id="PF13579"/>
    </source>
</evidence>
<protein>
    <submittedName>
        <fullName evidence="2">Glycosyltransferase</fullName>
        <ecNumber evidence="2">2.4.-.-</ecNumber>
    </submittedName>
</protein>
<dbReference type="EMBL" id="CP093313">
    <property type="protein sequence ID" value="UWZ86983.1"/>
    <property type="molecule type" value="Genomic_DNA"/>
</dbReference>
<proteinExistence type="predicted"/>
<dbReference type="SUPFAM" id="SSF53756">
    <property type="entry name" value="UDP-Glycosyltransferase/glycogen phosphorylase"/>
    <property type="match status" value="1"/>
</dbReference>
<gene>
    <name evidence="2" type="ORF">MOP44_06220</name>
</gene>
<dbReference type="Pfam" id="PF13579">
    <property type="entry name" value="Glyco_trans_4_4"/>
    <property type="match status" value="1"/>
</dbReference>
<sequence>MVNNARGDSLIGVYKRCLRIGLELHRRGHEVAIICPGRGELRDETVSAAQGRIRFIELPLRAYFHSSARYKRRCVRKAVRAFAPDVVVVGEVPMRGILLDAAVSAVELRIPTVILDNASKPSLAAKFLNDHGAIADGIALMGPSSFQMKDPPPHYCGIPPFIKRASEGVAQRLGDWWPRSRRVITVLGYEQKAQELAIALMRAVPFVPCRVVVISNNIPATQARLETLPKRIRAKFIVTALPDEESLFEAMRRSNLVMGKMGFMQISESICLQVPFLGIYYRGCCPVWALPFHTLRYVGQTSSTKATLSVCLRLIRLLYIGKRVMQPVHSASFDGLVTVCEFLEKTAGRLRDGVTEDSAGLGYTTERLQHALQARHPKHRPEVEWVRVSPMWDSRDAKIDMVIAGCRSGARRQIVALQGIRFANPEAGQRAKAVADPSRSIWFQSQDATLWLEEEPDELHAPEP</sequence>
<dbReference type="RefSeq" id="WP_260796619.1">
    <property type="nucleotide sequence ID" value="NZ_CP093313.1"/>
</dbReference>
<dbReference type="Proteomes" id="UP001059380">
    <property type="component" value="Chromosome"/>
</dbReference>
<evidence type="ECO:0000313" key="3">
    <source>
        <dbReference type="Proteomes" id="UP001059380"/>
    </source>
</evidence>
<dbReference type="InterPro" id="IPR028098">
    <property type="entry name" value="Glyco_trans_4-like_N"/>
</dbReference>
<dbReference type="GO" id="GO:0016757">
    <property type="term" value="F:glycosyltransferase activity"/>
    <property type="evidence" value="ECO:0007669"/>
    <property type="project" value="UniProtKB-KW"/>
</dbReference>
<keyword evidence="2" id="KW-0808">Transferase</keyword>
<keyword evidence="2" id="KW-0328">Glycosyltransferase</keyword>
<dbReference type="KEGG" id="orp:MOP44_06220"/>
<dbReference type="AlphaFoldDB" id="A0A9J7BW89"/>
<evidence type="ECO:0000313" key="2">
    <source>
        <dbReference type="EMBL" id="UWZ86983.1"/>
    </source>
</evidence>
<dbReference type="EC" id="2.4.-.-" evidence="2"/>
<organism evidence="2 3">
    <name type="scientific">Occallatibacter riparius</name>
    <dbReference type="NCBI Taxonomy" id="1002689"/>
    <lineage>
        <taxon>Bacteria</taxon>
        <taxon>Pseudomonadati</taxon>
        <taxon>Acidobacteriota</taxon>
        <taxon>Terriglobia</taxon>
        <taxon>Terriglobales</taxon>
        <taxon>Acidobacteriaceae</taxon>
        <taxon>Occallatibacter</taxon>
    </lineage>
</organism>
<reference evidence="2" key="1">
    <citation type="submission" date="2021-04" db="EMBL/GenBank/DDBJ databases">
        <title>Phylogenetic analysis of Acidobacteriaceae.</title>
        <authorList>
            <person name="Qiu L."/>
            <person name="Zhang Q."/>
        </authorList>
    </citation>
    <scope>NUCLEOTIDE SEQUENCE</scope>
    <source>
        <strain evidence="2">DSM 25168</strain>
    </source>
</reference>
<feature type="domain" description="Glycosyltransferase subfamily 4-like N-terminal" evidence="1">
    <location>
        <begin position="12"/>
        <end position="113"/>
    </location>
</feature>
<accession>A0A9J7BW89</accession>